<reference evidence="1" key="1">
    <citation type="submission" date="2020-08" db="EMBL/GenBank/DDBJ databases">
        <title>Genome public.</title>
        <authorList>
            <person name="Liu C."/>
            <person name="Sun Q."/>
        </authorList>
    </citation>
    <scope>NUCLEOTIDE SEQUENCE</scope>
    <source>
        <strain evidence="1">NSJ-33</strain>
    </source>
</reference>
<keyword evidence="2" id="KW-1185">Reference proteome</keyword>
<protein>
    <submittedName>
        <fullName evidence="1">Type I-C CRISPR-associated protein Cas8c/Csd1</fullName>
    </submittedName>
</protein>
<organism evidence="1 2">
    <name type="scientific">Fumia xinanensis</name>
    <dbReference type="NCBI Taxonomy" id="2763659"/>
    <lineage>
        <taxon>Bacteria</taxon>
        <taxon>Bacillati</taxon>
        <taxon>Bacillota</taxon>
        <taxon>Clostridia</taxon>
        <taxon>Eubacteriales</taxon>
        <taxon>Oscillospiraceae</taxon>
        <taxon>Fumia</taxon>
    </lineage>
</organism>
<dbReference type="RefSeq" id="WP_249294856.1">
    <property type="nucleotide sequence ID" value="NZ_JACRSV010000002.1"/>
</dbReference>
<evidence type="ECO:0000313" key="1">
    <source>
        <dbReference type="EMBL" id="MBC8559873.1"/>
    </source>
</evidence>
<evidence type="ECO:0000313" key="2">
    <source>
        <dbReference type="Proteomes" id="UP000610760"/>
    </source>
</evidence>
<name>A0A926I2S8_9FIRM</name>
<dbReference type="EMBL" id="JACRSV010000002">
    <property type="protein sequence ID" value="MBC8559873.1"/>
    <property type="molecule type" value="Genomic_DNA"/>
</dbReference>
<comment type="caution">
    <text evidence="1">The sequence shown here is derived from an EMBL/GenBank/DDBJ whole genome shotgun (WGS) entry which is preliminary data.</text>
</comment>
<sequence>MLQELYEYAVKNQLAAQPGFKPKRIKAYVCLGRYGEFLGIDPGPPEPVICPDMGSAAQGPAKCNVLVEKRNIPLSGERPLKRVFFLEALEDGAESVPQMAVLRAVLDREETVSAINEGLDLQKIKPGDAIGFKVDGVPLESLAGDWWPRFRKAQSGGDKQKTAARRCLITGELGTPIATAAKVPGLMAVGGHSSGDAVICFDKDAFCSYGLKQAENACVSEDAMAAVNAALTRLIQKAPVLAGAKWIHWYKEALPPEGADLLAQAFGTETEEGGEKDDVQPDGALEAAVAEAEATRLVKSYRDGERIRLSDNIYYLMPVSGAGGRIMVRGWQQGSYEDLQKAMNDWWEDLSLVYRDGKSLLKPPPIGKINYRLLKPQKGGKSLNTRMEKELAGLEPRLIFAIVNRQPLPDAVASKALQYIRSKMLDSGDDVKREPIPDPLCCQILKAWLNRKNRFHKGGTAMQSKCNPDCPETAYQCGRMMAVYAAIQTRAMGKNLGAGVIQRYYTSASTSPALVFGRLSQLAQHHLTKIESKGAVVFYEKLLAEISEKIGRQVPTTLTLQQQAEFALGYYQQRAAMFEKKTDDETTEEE</sequence>
<dbReference type="NCBIfam" id="TIGR01863">
    <property type="entry name" value="cas_Csd1"/>
    <property type="match status" value="1"/>
</dbReference>
<dbReference type="InterPro" id="IPR010144">
    <property type="entry name" value="CRISPR-assoc_prot_Csd1-typ"/>
</dbReference>
<proteinExistence type="predicted"/>
<dbReference type="Proteomes" id="UP000610760">
    <property type="component" value="Unassembled WGS sequence"/>
</dbReference>
<dbReference type="AlphaFoldDB" id="A0A926I2S8"/>
<dbReference type="Pfam" id="PF09709">
    <property type="entry name" value="Cas_Csd1"/>
    <property type="match status" value="1"/>
</dbReference>
<accession>A0A926I2S8</accession>
<gene>
    <name evidence="1" type="primary">cas8c</name>
    <name evidence="1" type="ORF">H8710_07315</name>
</gene>